<name>A0ABP4E7R9_9ACTN</name>
<dbReference type="Pfam" id="PF01593">
    <property type="entry name" value="Amino_oxidase"/>
    <property type="match status" value="1"/>
</dbReference>
<evidence type="ECO:0000256" key="3">
    <source>
        <dbReference type="ARBA" id="ARBA00023002"/>
    </source>
</evidence>
<organism evidence="5 6">
    <name type="scientific">Nocardioides dubius</name>
    <dbReference type="NCBI Taxonomy" id="317019"/>
    <lineage>
        <taxon>Bacteria</taxon>
        <taxon>Bacillati</taxon>
        <taxon>Actinomycetota</taxon>
        <taxon>Actinomycetes</taxon>
        <taxon>Propionibacteriales</taxon>
        <taxon>Nocardioidaceae</taxon>
        <taxon>Nocardioides</taxon>
    </lineage>
</organism>
<evidence type="ECO:0000313" key="5">
    <source>
        <dbReference type="EMBL" id="GAA1092945.1"/>
    </source>
</evidence>
<keyword evidence="6" id="KW-1185">Reference proteome</keyword>
<dbReference type="Gene3D" id="3.50.50.60">
    <property type="entry name" value="FAD/NAD(P)-binding domain"/>
    <property type="match status" value="1"/>
</dbReference>
<comment type="similarity">
    <text evidence="2">Belongs to the flavin monoamine oxidase family.</text>
</comment>
<dbReference type="InterPro" id="IPR050703">
    <property type="entry name" value="Flavin_MAO"/>
</dbReference>
<evidence type="ECO:0000259" key="4">
    <source>
        <dbReference type="Pfam" id="PF01593"/>
    </source>
</evidence>
<dbReference type="InterPro" id="IPR036188">
    <property type="entry name" value="FAD/NAD-bd_sf"/>
</dbReference>
<dbReference type="EMBL" id="BAAALG010000002">
    <property type="protein sequence ID" value="GAA1092945.1"/>
    <property type="molecule type" value="Genomic_DNA"/>
</dbReference>
<dbReference type="PRINTS" id="PR00757">
    <property type="entry name" value="AMINEOXDASEF"/>
</dbReference>
<dbReference type="PANTHER" id="PTHR43563">
    <property type="entry name" value="AMINE OXIDASE"/>
    <property type="match status" value="1"/>
</dbReference>
<sequence>MQRDVDVIVVGAGLSGLTAARAVLRAGFEPLVLEASDRVGGRILTEEPLPGVFLELGAQWIGDTHHRMAALAEELGIGLYPQFEEGETSYEFAGEVLRGAAFHRKYDDDLAAVDRVLRELDRMAASVSVAEPWAAPDAEEWDRISVGQWYDAQGLSPLGRELLDICTVGILAVPTVEVSLLGLLVNVVTCGVTADLLSESEGGAQTRRFVGGTALIPQRLAELLGDRVELDSPVLSIEHSADSVTVTCRGGLVARGRQVVVALAPTLAGRIMYDPPLPAKRDQLTQRMPQASAHKMFAVYDEPFWRADGLNAQLISSVGPARMSNDSCMPEETGGPGIILGFLEGESARIEGRWPAAQRQEAFRDELARHFGPRAGRPELIVEGGWADKEWTRGCYNANPGPCGWIHFGDALATPVGPIKWAATETALVWSGYMEGAVDAGERAAREVLADLS</sequence>
<evidence type="ECO:0000313" key="6">
    <source>
        <dbReference type="Proteomes" id="UP001501581"/>
    </source>
</evidence>
<dbReference type="SUPFAM" id="SSF54373">
    <property type="entry name" value="FAD-linked reductases, C-terminal domain"/>
    <property type="match status" value="1"/>
</dbReference>
<dbReference type="Proteomes" id="UP001501581">
    <property type="component" value="Unassembled WGS sequence"/>
</dbReference>
<comment type="caution">
    <text evidence="5">The sequence shown here is derived from an EMBL/GenBank/DDBJ whole genome shotgun (WGS) entry which is preliminary data.</text>
</comment>
<evidence type="ECO:0000256" key="1">
    <source>
        <dbReference type="ARBA" id="ARBA00001974"/>
    </source>
</evidence>
<protein>
    <submittedName>
        <fullName evidence="5">Flavin monoamine oxidase family protein</fullName>
    </submittedName>
</protein>
<reference evidence="6" key="1">
    <citation type="journal article" date="2019" name="Int. J. Syst. Evol. Microbiol.">
        <title>The Global Catalogue of Microorganisms (GCM) 10K type strain sequencing project: providing services to taxonomists for standard genome sequencing and annotation.</title>
        <authorList>
            <consortium name="The Broad Institute Genomics Platform"/>
            <consortium name="The Broad Institute Genome Sequencing Center for Infectious Disease"/>
            <person name="Wu L."/>
            <person name="Ma J."/>
        </authorList>
    </citation>
    <scope>NUCLEOTIDE SEQUENCE [LARGE SCALE GENOMIC DNA]</scope>
    <source>
        <strain evidence="6">JCM 13008</strain>
    </source>
</reference>
<dbReference type="SUPFAM" id="SSF51905">
    <property type="entry name" value="FAD/NAD(P)-binding domain"/>
    <property type="match status" value="1"/>
</dbReference>
<dbReference type="InterPro" id="IPR001613">
    <property type="entry name" value="Flavin_amine_oxidase"/>
</dbReference>
<gene>
    <name evidence="5" type="ORF">GCM10009668_05210</name>
</gene>
<dbReference type="PANTHER" id="PTHR43563:SF1">
    <property type="entry name" value="AMINE OXIDASE [FLAVIN-CONTAINING] B"/>
    <property type="match status" value="1"/>
</dbReference>
<keyword evidence="3" id="KW-0560">Oxidoreductase</keyword>
<feature type="domain" description="Amine oxidase" evidence="4">
    <location>
        <begin position="14"/>
        <end position="449"/>
    </location>
</feature>
<comment type="cofactor">
    <cofactor evidence="1">
        <name>FAD</name>
        <dbReference type="ChEBI" id="CHEBI:57692"/>
    </cofactor>
</comment>
<evidence type="ECO:0000256" key="2">
    <source>
        <dbReference type="ARBA" id="ARBA00005995"/>
    </source>
</evidence>
<accession>A0ABP4E7R9</accession>
<dbReference type="RefSeq" id="WP_343991053.1">
    <property type="nucleotide sequence ID" value="NZ_BAAALG010000002.1"/>
</dbReference>
<proteinExistence type="inferred from homology"/>
<dbReference type="InterPro" id="IPR002937">
    <property type="entry name" value="Amino_oxidase"/>
</dbReference>